<evidence type="ECO:0000256" key="2">
    <source>
        <dbReference type="ARBA" id="ARBA00022989"/>
    </source>
</evidence>
<dbReference type="Proteomes" id="UP000747542">
    <property type="component" value="Unassembled WGS sequence"/>
</dbReference>
<comment type="caution">
    <text evidence="3">Lacks conserved residue(s) required for the propagation of feature annotation.</text>
</comment>
<comment type="function">
    <text evidence="4">Cadherins are calcium-dependent cell adhesion proteins.</text>
</comment>
<keyword evidence="6" id="KW-0472">Membrane</keyword>
<dbReference type="AlphaFoldDB" id="A0A8J5MUF9"/>
<gene>
    <name evidence="8" type="primary">CadN-L5</name>
    <name evidence="8" type="ORF">Hamer_G004538</name>
</gene>
<evidence type="ECO:0000256" key="3">
    <source>
        <dbReference type="PROSITE-ProRule" id="PRU00076"/>
    </source>
</evidence>
<organism evidence="8 9">
    <name type="scientific">Homarus americanus</name>
    <name type="common">American lobster</name>
    <dbReference type="NCBI Taxonomy" id="6706"/>
    <lineage>
        <taxon>Eukaryota</taxon>
        <taxon>Metazoa</taxon>
        <taxon>Ecdysozoa</taxon>
        <taxon>Arthropoda</taxon>
        <taxon>Crustacea</taxon>
        <taxon>Multicrustacea</taxon>
        <taxon>Malacostraca</taxon>
        <taxon>Eumalacostraca</taxon>
        <taxon>Eucarida</taxon>
        <taxon>Decapoda</taxon>
        <taxon>Pleocyemata</taxon>
        <taxon>Astacidea</taxon>
        <taxon>Nephropoidea</taxon>
        <taxon>Nephropidae</taxon>
        <taxon>Homarus</taxon>
    </lineage>
</organism>
<feature type="domain" description="EGF-like" evidence="7">
    <location>
        <begin position="1"/>
        <end position="15"/>
    </location>
</feature>
<dbReference type="GO" id="GO:0009887">
    <property type="term" value="P:animal organ morphogenesis"/>
    <property type="evidence" value="ECO:0007669"/>
    <property type="project" value="UniProtKB-ARBA"/>
</dbReference>
<proteinExistence type="predicted"/>
<feature type="compositionally biased region" description="Basic and acidic residues" evidence="5">
    <location>
        <begin position="63"/>
        <end position="72"/>
    </location>
</feature>
<dbReference type="Gene3D" id="4.10.900.10">
    <property type="entry name" value="TCF3-CBD (Catenin binding domain)"/>
    <property type="match status" value="1"/>
</dbReference>
<evidence type="ECO:0000256" key="6">
    <source>
        <dbReference type="SAM" id="Phobius"/>
    </source>
</evidence>
<feature type="transmembrane region" description="Helical" evidence="6">
    <location>
        <begin position="26"/>
        <end position="50"/>
    </location>
</feature>
<keyword evidence="1 6" id="KW-0812">Transmembrane</keyword>
<keyword evidence="9" id="KW-1185">Reference proteome</keyword>
<evidence type="ECO:0000256" key="5">
    <source>
        <dbReference type="SAM" id="MobiDB-lite"/>
    </source>
</evidence>
<evidence type="ECO:0000256" key="1">
    <source>
        <dbReference type="ARBA" id="ARBA00022692"/>
    </source>
</evidence>
<evidence type="ECO:0000256" key="4">
    <source>
        <dbReference type="RuleBase" id="RU004357"/>
    </source>
</evidence>
<name>A0A8J5MUF9_HOMAM</name>
<feature type="region of interest" description="Disordered" evidence="5">
    <location>
        <begin position="61"/>
        <end position="80"/>
    </location>
</feature>
<dbReference type="InterPro" id="IPR027397">
    <property type="entry name" value="Catenin-bd_sf"/>
</dbReference>
<protein>
    <submittedName>
        <fullName evidence="8">Neural-cadherin-like 5</fullName>
    </submittedName>
</protein>
<dbReference type="InterPro" id="IPR000742">
    <property type="entry name" value="EGF"/>
</dbReference>
<keyword evidence="2 6" id="KW-1133">Transmembrane helix</keyword>
<sequence length="212" mass="22548">YVCACPVGFSGQHCHLPDVGETSPKLSLAALVAIVVWCTFLLLLICAFLLHQHQRRSALRRGAANDKDDNVSSKEQVSPPCNHTPNLLELQLLKPPKANGQPAWTKNPNIANVDVLQVDAASETSSMEGQRLCSTLAVSPEGDKDVGTFEARKQNGASKRGVGNPPTGDDLRNYAYEGDGSSPGSLSSCLESCSGSANFLGGFREVAHMLES</sequence>
<dbReference type="GO" id="GO:0005509">
    <property type="term" value="F:calcium ion binding"/>
    <property type="evidence" value="ECO:0007669"/>
    <property type="project" value="InterPro"/>
</dbReference>
<feature type="disulfide bond" evidence="3">
    <location>
        <begin position="5"/>
        <end position="14"/>
    </location>
</feature>
<dbReference type="Pfam" id="PF01049">
    <property type="entry name" value="CADH_Y-type_LIR"/>
    <property type="match status" value="1"/>
</dbReference>
<dbReference type="PROSITE" id="PS01186">
    <property type="entry name" value="EGF_2"/>
    <property type="match status" value="1"/>
</dbReference>
<evidence type="ECO:0000313" key="9">
    <source>
        <dbReference type="Proteomes" id="UP000747542"/>
    </source>
</evidence>
<dbReference type="EMBL" id="JAHLQT010026473">
    <property type="protein sequence ID" value="KAG7163399.1"/>
    <property type="molecule type" value="Genomic_DNA"/>
</dbReference>
<keyword evidence="3" id="KW-1015">Disulfide bond</keyword>
<dbReference type="PROSITE" id="PS00022">
    <property type="entry name" value="EGF_1"/>
    <property type="match status" value="1"/>
</dbReference>
<comment type="caution">
    <text evidence="8">The sequence shown here is derived from an EMBL/GenBank/DDBJ whole genome shotgun (WGS) entry which is preliminary data.</text>
</comment>
<reference evidence="8" key="1">
    <citation type="journal article" date="2021" name="Sci. Adv.">
        <title>The American lobster genome reveals insights on longevity, neural, and immune adaptations.</title>
        <authorList>
            <person name="Polinski J.M."/>
            <person name="Zimin A.V."/>
            <person name="Clark K.F."/>
            <person name="Kohn A.B."/>
            <person name="Sadowski N."/>
            <person name="Timp W."/>
            <person name="Ptitsyn A."/>
            <person name="Khanna P."/>
            <person name="Romanova D.Y."/>
            <person name="Williams P."/>
            <person name="Greenwood S.J."/>
            <person name="Moroz L.L."/>
            <person name="Walt D.R."/>
            <person name="Bodnar A.G."/>
        </authorList>
    </citation>
    <scope>NUCLEOTIDE SEQUENCE</scope>
    <source>
        <strain evidence="8">GMGI-L3</strain>
    </source>
</reference>
<accession>A0A8J5MUF9</accession>
<dbReference type="PROSITE" id="PS50026">
    <property type="entry name" value="EGF_3"/>
    <property type="match status" value="1"/>
</dbReference>
<feature type="non-terminal residue" evidence="8">
    <location>
        <position position="1"/>
    </location>
</feature>
<evidence type="ECO:0000313" key="8">
    <source>
        <dbReference type="EMBL" id="KAG7163399.1"/>
    </source>
</evidence>
<dbReference type="GO" id="GO:0007156">
    <property type="term" value="P:homophilic cell adhesion via plasma membrane adhesion molecules"/>
    <property type="evidence" value="ECO:0007669"/>
    <property type="project" value="InterPro"/>
</dbReference>
<keyword evidence="3" id="KW-0245">EGF-like domain</keyword>
<feature type="region of interest" description="Disordered" evidence="5">
    <location>
        <begin position="150"/>
        <end position="179"/>
    </location>
</feature>
<dbReference type="InterPro" id="IPR000233">
    <property type="entry name" value="Cadherin_Y-type_LIR"/>
</dbReference>
<evidence type="ECO:0000259" key="7">
    <source>
        <dbReference type="PROSITE" id="PS50026"/>
    </source>
</evidence>